<evidence type="ECO:0000256" key="2">
    <source>
        <dbReference type="SAM" id="Phobius"/>
    </source>
</evidence>
<keyword evidence="2" id="KW-0812">Transmembrane</keyword>
<feature type="domain" description="DUF4349" evidence="3">
    <location>
        <begin position="110"/>
        <end position="312"/>
    </location>
</feature>
<protein>
    <recommendedName>
        <fullName evidence="3">DUF4349 domain-containing protein</fullName>
    </recommendedName>
</protein>
<proteinExistence type="predicted"/>
<sequence>MQDKGRRHLGHVVRDTAFDPEGVAAAAGTLAVVAPARGRWCRWGASLALAVSIAACSRGGESAALPAAHLYSADAASSAASAAEAAAQAAEAAVAAPPPSPGAFAMPSLAYEHEVDVALPVAQIPARLKQLQESCLKSSFGACTVLQVEQRGGEQPRGELSVRIAPAGVEPLIAQAGQDGQIESRTTHAEDLAQAVQDNDAQRQRLQAEQRRLQEFQQRRDLSVADMIALSEKLAAVETQLLATSQEAAQQRRRLDTQRVTLTFSAPTAERSRSDIGEALHDSGEIFAGSIAWAIRAVVGLAPFVLLGYAFWRLIAWRRRRRRSA</sequence>
<dbReference type="InterPro" id="IPR025645">
    <property type="entry name" value="DUF4349"/>
</dbReference>
<keyword evidence="5" id="KW-1185">Reference proteome</keyword>
<gene>
    <name evidence="4" type="ORF">NB700_003933</name>
</gene>
<reference evidence="4 5" key="1">
    <citation type="submission" date="2022-06" db="EMBL/GenBank/DDBJ databases">
        <title>Dynamics of rice microbiomes reveals core vertical transmitted seed endophytes.</title>
        <authorList>
            <person name="Liao K."/>
            <person name="Zhang X."/>
        </authorList>
    </citation>
    <scope>NUCLEOTIDE SEQUENCE [LARGE SCALE GENOMIC DNA]</scope>
    <source>
        <strain evidence="4 5">YT10-10-1</strain>
    </source>
</reference>
<dbReference type="Proteomes" id="UP001320843">
    <property type="component" value="Unassembled WGS sequence"/>
</dbReference>
<comment type="caution">
    <text evidence="4">The sequence shown here is derived from an EMBL/GenBank/DDBJ whole genome shotgun (WGS) entry which is preliminary data.</text>
</comment>
<keyword evidence="1" id="KW-0175">Coiled coil</keyword>
<dbReference type="Pfam" id="PF14257">
    <property type="entry name" value="DUF4349"/>
    <property type="match status" value="1"/>
</dbReference>
<feature type="transmembrane region" description="Helical" evidence="2">
    <location>
        <begin position="293"/>
        <end position="315"/>
    </location>
</feature>
<evidence type="ECO:0000259" key="3">
    <source>
        <dbReference type="Pfam" id="PF14257"/>
    </source>
</evidence>
<keyword evidence="2" id="KW-1133">Transmembrane helix</keyword>
<dbReference type="EMBL" id="JANFWR010000044">
    <property type="protein sequence ID" value="MCW0401377.1"/>
    <property type="molecule type" value="Genomic_DNA"/>
</dbReference>
<name>A0ABT3E148_9XANT</name>
<evidence type="ECO:0000313" key="5">
    <source>
        <dbReference type="Proteomes" id="UP001320843"/>
    </source>
</evidence>
<feature type="coiled-coil region" evidence="1">
    <location>
        <begin position="189"/>
        <end position="219"/>
    </location>
</feature>
<accession>A0ABT3E148</accession>
<evidence type="ECO:0000256" key="1">
    <source>
        <dbReference type="SAM" id="Coils"/>
    </source>
</evidence>
<evidence type="ECO:0000313" key="4">
    <source>
        <dbReference type="EMBL" id="MCW0401377.1"/>
    </source>
</evidence>
<keyword evidence="2" id="KW-0472">Membrane</keyword>
<organism evidence="4 5">
    <name type="scientific">Xanthomonas sacchari</name>
    <dbReference type="NCBI Taxonomy" id="56458"/>
    <lineage>
        <taxon>Bacteria</taxon>
        <taxon>Pseudomonadati</taxon>
        <taxon>Pseudomonadota</taxon>
        <taxon>Gammaproteobacteria</taxon>
        <taxon>Lysobacterales</taxon>
        <taxon>Lysobacteraceae</taxon>
        <taxon>Xanthomonas</taxon>
    </lineage>
</organism>